<evidence type="ECO:0000313" key="2">
    <source>
        <dbReference type="Proteomes" id="UP000294200"/>
    </source>
</evidence>
<protein>
    <submittedName>
        <fullName evidence="1">Uncharacterized protein</fullName>
    </submittedName>
</protein>
<proteinExistence type="predicted"/>
<evidence type="ECO:0000313" key="1">
    <source>
        <dbReference type="EMBL" id="TCG05252.1"/>
    </source>
</evidence>
<comment type="caution">
    <text evidence="1">The sequence shown here is derived from an EMBL/GenBank/DDBJ whole genome shotgun (WGS) entry which is preliminary data.</text>
</comment>
<sequence length="61" mass="7078">MFATLLAHQTHCLLPDFRETLLTFSCWLDFAKNASLKSSGAIQALYKRHGQFEAEWTFTRQ</sequence>
<reference evidence="1 2" key="1">
    <citation type="submission" date="2017-02" db="EMBL/GenBank/DDBJ databases">
        <title>Paraburkholderia sophoroidis sp. nov. and Paraburkholderia steynii sp. nov. rhizobial symbionts of the fynbos legume Hypocalyptus sophoroides.</title>
        <authorList>
            <person name="Steenkamp E.T."/>
            <person name="Beukes C.W."/>
            <person name="Van Zyl E."/>
            <person name="Avontuur J."/>
            <person name="Chan W.Y."/>
            <person name="Hassen A."/>
            <person name="Palmer M."/>
            <person name="Mthombeni L."/>
            <person name="Phalane F."/>
            <person name="Sereme K."/>
            <person name="Venter S.N."/>
        </authorList>
    </citation>
    <scope>NUCLEOTIDE SEQUENCE [LARGE SCALE GENOMIC DNA]</scope>
    <source>
        <strain evidence="1 2">HC1.1ba</strain>
    </source>
</reference>
<dbReference type="Proteomes" id="UP000294200">
    <property type="component" value="Unassembled WGS sequence"/>
</dbReference>
<dbReference type="AlphaFoldDB" id="A0A4R0X8K3"/>
<name>A0A4R0X8K3_9BURK</name>
<gene>
    <name evidence="1" type="ORF">BZM27_35045</name>
</gene>
<keyword evidence="2" id="KW-1185">Reference proteome</keyword>
<dbReference type="EMBL" id="MWML01000181">
    <property type="protein sequence ID" value="TCG05252.1"/>
    <property type="molecule type" value="Genomic_DNA"/>
</dbReference>
<organism evidence="1 2">
    <name type="scientific">Paraburkholderia steynii</name>
    <dbReference type="NCBI Taxonomy" id="1245441"/>
    <lineage>
        <taxon>Bacteria</taxon>
        <taxon>Pseudomonadati</taxon>
        <taxon>Pseudomonadota</taxon>
        <taxon>Betaproteobacteria</taxon>
        <taxon>Burkholderiales</taxon>
        <taxon>Burkholderiaceae</taxon>
        <taxon>Paraburkholderia</taxon>
    </lineage>
</organism>
<accession>A0A4R0X8K3</accession>